<evidence type="ECO:0000256" key="2">
    <source>
        <dbReference type="ARBA" id="ARBA00001964"/>
    </source>
</evidence>
<feature type="domain" description="Transketolase-like pyrimidine-binding" evidence="9">
    <location>
        <begin position="417"/>
        <end position="624"/>
    </location>
</feature>
<comment type="caution">
    <text evidence="10">The sequence shown here is derived from an EMBL/GenBank/DDBJ whole genome shotgun (WGS) entry which is preliminary data.</text>
</comment>
<name>A0ABU0HYI4_9HYPH</name>
<dbReference type="GO" id="GO:0004739">
    <property type="term" value="F:pyruvate dehydrogenase (acetyl-transferring) activity"/>
    <property type="evidence" value="ECO:0007669"/>
    <property type="project" value="UniProtKB-EC"/>
</dbReference>
<keyword evidence="8 10" id="KW-0670">Pyruvate</keyword>
<comment type="cofactor">
    <cofactor evidence="2 8">
        <name>thiamine diphosphate</name>
        <dbReference type="ChEBI" id="CHEBI:58937"/>
    </cofactor>
</comment>
<dbReference type="RefSeq" id="WP_238201641.1">
    <property type="nucleotide sequence ID" value="NZ_BPQE01000004.1"/>
</dbReference>
<comment type="catalytic activity">
    <reaction evidence="7 8">
        <text>N(6)-[(R)-lipoyl]-L-lysyl-[protein] + pyruvate + H(+) = N(6)-[(R)-S(8)-acetyldihydrolipoyl]-L-lysyl-[protein] + CO2</text>
        <dbReference type="Rhea" id="RHEA:19189"/>
        <dbReference type="Rhea" id="RHEA-COMP:10474"/>
        <dbReference type="Rhea" id="RHEA-COMP:10478"/>
        <dbReference type="ChEBI" id="CHEBI:15361"/>
        <dbReference type="ChEBI" id="CHEBI:15378"/>
        <dbReference type="ChEBI" id="CHEBI:16526"/>
        <dbReference type="ChEBI" id="CHEBI:83099"/>
        <dbReference type="ChEBI" id="CHEBI:83111"/>
        <dbReference type="EC" id="1.2.4.1"/>
    </reaction>
</comment>
<protein>
    <recommendedName>
        <fullName evidence="5 8">Pyruvate dehydrogenase E1 component</fullName>
        <ecNumber evidence="8">1.2.4.1</ecNumber>
    </recommendedName>
</protein>
<keyword evidence="6 8" id="KW-0786">Thiamine pyrophosphate</keyword>
<dbReference type="Proteomes" id="UP001231124">
    <property type="component" value="Unassembled WGS sequence"/>
</dbReference>
<dbReference type="InterPro" id="IPR009014">
    <property type="entry name" value="Transketo_C/PFOR_II"/>
</dbReference>
<dbReference type="PANTHER" id="PTHR43825">
    <property type="entry name" value="PYRUVATE DEHYDROGENASE E1 COMPONENT"/>
    <property type="match status" value="1"/>
</dbReference>
<dbReference type="EMBL" id="JAUSVP010000003">
    <property type="protein sequence ID" value="MDQ0446878.1"/>
    <property type="molecule type" value="Genomic_DNA"/>
</dbReference>
<evidence type="ECO:0000256" key="1">
    <source>
        <dbReference type="ARBA" id="ARBA00001946"/>
    </source>
</evidence>
<dbReference type="InterPro" id="IPR004660">
    <property type="entry name" value="PDH_E1"/>
</dbReference>
<evidence type="ECO:0000256" key="8">
    <source>
        <dbReference type="PIRNR" id="PIRNR000156"/>
    </source>
</evidence>
<dbReference type="Gene3D" id="3.40.50.970">
    <property type="match status" value="2"/>
</dbReference>
<dbReference type="SUPFAM" id="SSF52922">
    <property type="entry name" value="TK C-terminal domain-like"/>
    <property type="match status" value="1"/>
</dbReference>
<dbReference type="InterPro" id="IPR051157">
    <property type="entry name" value="PDH/Transketolase"/>
</dbReference>
<dbReference type="InterPro" id="IPR029061">
    <property type="entry name" value="THDP-binding"/>
</dbReference>
<evidence type="ECO:0000256" key="5">
    <source>
        <dbReference type="ARBA" id="ARBA00017172"/>
    </source>
</evidence>
<dbReference type="SMART" id="SM00861">
    <property type="entry name" value="Transket_pyr"/>
    <property type="match status" value="1"/>
</dbReference>
<organism evidence="10 11">
    <name type="scientific">Methylobacterium aerolatum</name>
    <dbReference type="NCBI Taxonomy" id="418708"/>
    <lineage>
        <taxon>Bacteria</taxon>
        <taxon>Pseudomonadati</taxon>
        <taxon>Pseudomonadota</taxon>
        <taxon>Alphaproteobacteria</taxon>
        <taxon>Hyphomicrobiales</taxon>
        <taxon>Methylobacteriaceae</taxon>
        <taxon>Methylobacterium</taxon>
    </lineage>
</organism>
<reference evidence="10 11" key="1">
    <citation type="submission" date="2023-07" db="EMBL/GenBank/DDBJ databases">
        <title>Genomic Encyclopedia of Type Strains, Phase IV (KMG-IV): sequencing the most valuable type-strain genomes for metagenomic binning, comparative biology and taxonomic classification.</title>
        <authorList>
            <person name="Goeker M."/>
        </authorList>
    </citation>
    <scope>NUCLEOTIDE SEQUENCE [LARGE SCALE GENOMIC DNA]</scope>
    <source>
        <strain evidence="10 11">DSM 19013</strain>
    </source>
</reference>
<dbReference type="InterPro" id="IPR005475">
    <property type="entry name" value="Transketolase-like_Pyr-bd"/>
</dbReference>
<dbReference type="InterPro" id="IPR055152">
    <property type="entry name" value="Transketolase-like_C_2"/>
</dbReference>
<comment type="function">
    <text evidence="3 8">Component of the pyruvate dehydrogenase (PDH) complex, that catalyzes the overall conversion of pyruvate to acetyl-CoA and CO(2).</text>
</comment>
<sequence length="805" mass="87874">MSPAISTHSAAADPRLSYLGELERRALWLSTWTIHNANHIRPNHDGMKVGGHQASSASMATILTALYFAALRPEDRVAVKPHAGPVFHAIQYLAGRQTREKLENFRGYGGVQSYPSRTKDTDDVDFSTGSVGLGVAQTLFGSLVRDYVRAHGWGLNQPEGRMVALVGDAEMDEGNIFEALMEGWKHGLRKTWWIIDYNRQSLDAVIREGLYSRFEEIFRSFGWDVVILKYGSLMDAAFAEPGGGRLRDWIDTAPNQLYAALTFQGGAAWRRRLNQDLADDADALALVARRDDDALAALMGNLGGHDMVNLLKAFEAADNDRPTVFIAYTVKGYGLPLAGHKDNHSGLLTPAQTELFRDKVGVREGHEWEPFEGAALPEADLRRFIADTPFFKSGPRRYSAPKLAVPEDFPCPRQPSLSTQAGFGLILNEIGKGQTPLAERIVTTSPDVTVSTNLGGWVNRRGLFAREELRDLFKSERIPSTFNWDFSAKGQHMELGIAEMNLFLLLSALGLSDRLFGERLIPVGTLYDPFICRGLDALNYACYQDARFIIAATPSGVTLAPEGGAHQSIGTPLIGMAQDGLATYEPAFVDELSVIMAHAFDYVQRDGKEGGSVYLRLSTRTIAQPQRAMTPDLSRGIVQGAYWLREPGPNADLVVAVTGAPTPEAIEAVGLMAEDRRDIGLLAVPSADVLHAGWTAAQRAREAGDRTARAPIENLLERLPPHCGIVTVVDGHPATLGWLGSVLGHRTRALGVERFGQTGTVADLYRHYGLDARGIVAAAGALAPERPIRMRGYGHRLAEASPLRA</sequence>
<evidence type="ECO:0000259" key="9">
    <source>
        <dbReference type="SMART" id="SM00861"/>
    </source>
</evidence>
<evidence type="ECO:0000313" key="11">
    <source>
        <dbReference type="Proteomes" id="UP001231124"/>
    </source>
</evidence>
<evidence type="ECO:0000313" key="10">
    <source>
        <dbReference type="EMBL" id="MDQ0446878.1"/>
    </source>
</evidence>
<comment type="cofactor">
    <cofactor evidence="1">
        <name>Mg(2+)</name>
        <dbReference type="ChEBI" id="CHEBI:18420"/>
    </cofactor>
</comment>
<evidence type="ECO:0000256" key="3">
    <source>
        <dbReference type="ARBA" id="ARBA00003157"/>
    </source>
</evidence>
<gene>
    <name evidence="10" type="ORF">QO012_001369</name>
</gene>
<comment type="similarity">
    <text evidence="4">Belongs to the transketolase family.</text>
</comment>
<proteinExistence type="inferred from homology"/>
<keyword evidence="11" id="KW-1185">Reference proteome</keyword>
<evidence type="ECO:0000256" key="6">
    <source>
        <dbReference type="ARBA" id="ARBA00023052"/>
    </source>
</evidence>
<evidence type="ECO:0000256" key="4">
    <source>
        <dbReference type="ARBA" id="ARBA00007131"/>
    </source>
</evidence>
<dbReference type="Gene3D" id="3.40.50.920">
    <property type="match status" value="1"/>
</dbReference>
<accession>A0ABU0HYI4</accession>
<keyword evidence="8 10" id="KW-0560">Oxidoreductase</keyword>
<dbReference type="SUPFAM" id="SSF52518">
    <property type="entry name" value="Thiamin diphosphate-binding fold (THDP-binding)"/>
    <property type="match status" value="2"/>
</dbReference>
<dbReference type="PIRSF" id="PIRSF000156">
    <property type="entry name" value="Pyruvate_dh_E1"/>
    <property type="match status" value="1"/>
</dbReference>
<evidence type="ECO:0000256" key="7">
    <source>
        <dbReference type="ARBA" id="ARBA00051231"/>
    </source>
</evidence>
<dbReference type="Pfam" id="PF00456">
    <property type="entry name" value="Transketolase_N"/>
    <property type="match status" value="1"/>
</dbReference>
<dbReference type="EC" id="1.2.4.1" evidence="8"/>
<dbReference type="PANTHER" id="PTHR43825:SF4">
    <property type="entry name" value="PYRUVATE DEHYDROGENASE E1 COMPONENT"/>
    <property type="match status" value="1"/>
</dbReference>
<dbReference type="Pfam" id="PF22613">
    <property type="entry name" value="Transketolase_C_1"/>
    <property type="match status" value="1"/>
</dbReference>
<dbReference type="InterPro" id="IPR005474">
    <property type="entry name" value="Transketolase_N"/>
</dbReference>